<dbReference type="AlphaFoldDB" id="A0AAV5ER37"/>
<gene>
    <name evidence="5" type="primary">gb13100</name>
    <name evidence="5" type="ORF">PR202_gb13100</name>
</gene>
<comment type="similarity">
    <text evidence="1">Belongs to the peptidase S8 family.</text>
</comment>
<dbReference type="Proteomes" id="UP001054889">
    <property type="component" value="Unassembled WGS sequence"/>
</dbReference>
<reference evidence="5" key="2">
    <citation type="submission" date="2021-12" db="EMBL/GenBank/DDBJ databases">
        <title>Resequencing data analysis of finger millet.</title>
        <authorList>
            <person name="Hatakeyama M."/>
            <person name="Aluri S."/>
            <person name="Balachadran M.T."/>
            <person name="Sivarajan S.R."/>
            <person name="Poveda L."/>
            <person name="Shimizu-Inatsugi R."/>
            <person name="Schlapbach R."/>
            <person name="Sreeman S.M."/>
            <person name="Shimizu K.K."/>
        </authorList>
    </citation>
    <scope>NUCLEOTIDE SEQUENCE</scope>
</reference>
<evidence type="ECO:0000313" key="5">
    <source>
        <dbReference type="EMBL" id="GJN25292.1"/>
    </source>
</evidence>
<evidence type="ECO:0000256" key="1">
    <source>
        <dbReference type="ARBA" id="ARBA00011073"/>
    </source>
</evidence>
<dbReference type="SUPFAM" id="SSF52743">
    <property type="entry name" value="Subtilisin-like"/>
    <property type="match status" value="1"/>
</dbReference>
<feature type="signal peptide" evidence="4">
    <location>
        <begin position="1"/>
        <end position="26"/>
    </location>
</feature>
<protein>
    <submittedName>
        <fullName evidence="5">Uncharacterized protein</fullName>
    </submittedName>
</protein>
<evidence type="ECO:0000313" key="6">
    <source>
        <dbReference type="Proteomes" id="UP001054889"/>
    </source>
</evidence>
<feature type="region of interest" description="Disordered" evidence="3">
    <location>
        <begin position="347"/>
        <end position="400"/>
    </location>
</feature>
<evidence type="ECO:0000256" key="2">
    <source>
        <dbReference type="ARBA" id="ARBA00022729"/>
    </source>
</evidence>
<proteinExistence type="inferred from homology"/>
<evidence type="ECO:0000256" key="3">
    <source>
        <dbReference type="SAM" id="MobiDB-lite"/>
    </source>
</evidence>
<keyword evidence="2 4" id="KW-0732">Signal</keyword>
<accession>A0AAV5ER37</accession>
<dbReference type="InterPro" id="IPR045051">
    <property type="entry name" value="SBT"/>
</dbReference>
<organism evidence="5 6">
    <name type="scientific">Eleusine coracana subsp. coracana</name>
    <dbReference type="NCBI Taxonomy" id="191504"/>
    <lineage>
        <taxon>Eukaryota</taxon>
        <taxon>Viridiplantae</taxon>
        <taxon>Streptophyta</taxon>
        <taxon>Embryophyta</taxon>
        <taxon>Tracheophyta</taxon>
        <taxon>Spermatophyta</taxon>
        <taxon>Magnoliopsida</taxon>
        <taxon>Liliopsida</taxon>
        <taxon>Poales</taxon>
        <taxon>Poaceae</taxon>
        <taxon>PACMAD clade</taxon>
        <taxon>Chloridoideae</taxon>
        <taxon>Cynodonteae</taxon>
        <taxon>Eleusininae</taxon>
        <taxon>Eleusine</taxon>
    </lineage>
</organism>
<feature type="compositionally biased region" description="Basic and acidic residues" evidence="3">
    <location>
        <begin position="347"/>
        <end position="380"/>
    </location>
</feature>
<name>A0AAV5ER37_ELECO</name>
<dbReference type="EMBL" id="BQKI01000078">
    <property type="protein sequence ID" value="GJN25292.1"/>
    <property type="molecule type" value="Genomic_DNA"/>
</dbReference>
<dbReference type="InterPro" id="IPR036852">
    <property type="entry name" value="Peptidase_S8/S53_dom_sf"/>
</dbReference>
<keyword evidence="6" id="KW-1185">Reference proteome</keyword>
<dbReference type="PANTHER" id="PTHR10795">
    <property type="entry name" value="PROPROTEIN CONVERTASE SUBTILISIN/KEXIN"/>
    <property type="match status" value="1"/>
</dbReference>
<reference evidence="5" key="1">
    <citation type="journal article" date="2018" name="DNA Res.">
        <title>Multiple hybrid de novo genome assembly of finger millet, an orphan allotetraploid crop.</title>
        <authorList>
            <person name="Hatakeyama M."/>
            <person name="Aluri S."/>
            <person name="Balachadran M.T."/>
            <person name="Sivarajan S.R."/>
            <person name="Patrignani A."/>
            <person name="Gruter S."/>
            <person name="Poveda L."/>
            <person name="Shimizu-Inatsugi R."/>
            <person name="Baeten J."/>
            <person name="Francoijs K.J."/>
            <person name="Nataraja K.N."/>
            <person name="Reddy Y.A.N."/>
            <person name="Phadnis S."/>
            <person name="Ravikumar R.L."/>
            <person name="Schlapbach R."/>
            <person name="Sreeman S.M."/>
            <person name="Shimizu K.K."/>
        </authorList>
    </citation>
    <scope>NUCLEOTIDE SEQUENCE</scope>
</reference>
<comment type="caution">
    <text evidence="5">The sequence shown here is derived from an EMBL/GenBank/DDBJ whole genome shotgun (WGS) entry which is preliminary data.</text>
</comment>
<evidence type="ECO:0000256" key="4">
    <source>
        <dbReference type="SAM" id="SignalP"/>
    </source>
</evidence>
<sequence>MDLISAAFSSVLLRILVLLLPLSANASSSKIYVVYMGEKKHDDPSTVTASHLHIWEAFNNVEYPEVVSVKPNTYHEVHTTRSWDFLGLNYYQPSGLLKKANHGEDVIVGVIDTESLSSDDRGYGPVPKRWKGVCQTGEKFNATHCNRKIIGARWYADDASAAQLEGEYMSPRDAQGHGTRTASTIAGVPVPGVSYGGLVAGVARGWRSTRPASANLNFEPAQDNDTGIDLNIEPPPEDHGFNLNLPLDEYGALNFNFDGSIFGGYNLNLNLDGFDMNGTDSNDYDAMDLTEQTIDGSDGLEMGEAQQVEVVKTVDADHGLVEFVKQPASRTRQFRVPWLGNGLLRRSEAKQQRRTPVSEEQQRLAYAEERGRTATKDAGERGAANASVGEPPAAMDDAGE</sequence>
<feature type="chain" id="PRO_5043797807" evidence="4">
    <location>
        <begin position="27"/>
        <end position="400"/>
    </location>
</feature>
<dbReference type="Gene3D" id="3.40.50.200">
    <property type="entry name" value="Peptidase S8/S53 domain"/>
    <property type="match status" value="1"/>
</dbReference>
<dbReference type="GO" id="GO:0004252">
    <property type="term" value="F:serine-type endopeptidase activity"/>
    <property type="evidence" value="ECO:0007669"/>
    <property type="project" value="InterPro"/>
</dbReference>
<dbReference type="GO" id="GO:0006508">
    <property type="term" value="P:proteolysis"/>
    <property type="evidence" value="ECO:0007669"/>
    <property type="project" value="InterPro"/>
</dbReference>